<feature type="region of interest" description="Disordered" evidence="1">
    <location>
        <begin position="1"/>
        <end position="27"/>
    </location>
</feature>
<comment type="caution">
    <text evidence="2">The sequence shown here is derived from an EMBL/GenBank/DDBJ whole genome shotgun (WGS) entry which is preliminary data.</text>
</comment>
<protein>
    <submittedName>
        <fullName evidence="2">Uncharacterized protein</fullName>
    </submittedName>
</protein>
<evidence type="ECO:0000313" key="3">
    <source>
        <dbReference type="Proteomes" id="UP000606490"/>
    </source>
</evidence>
<organism evidence="2 3">
    <name type="scientific">Belnapia mucosa</name>
    <dbReference type="NCBI Taxonomy" id="2804532"/>
    <lineage>
        <taxon>Bacteria</taxon>
        <taxon>Pseudomonadati</taxon>
        <taxon>Pseudomonadota</taxon>
        <taxon>Alphaproteobacteria</taxon>
        <taxon>Acetobacterales</taxon>
        <taxon>Roseomonadaceae</taxon>
        <taxon>Belnapia</taxon>
    </lineage>
</organism>
<reference evidence="2 3" key="1">
    <citation type="submission" date="2021-01" db="EMBL/GenBank/DDBJ databases">
        <title>Belnapia mucosa sp. nov. and Belnapia arida sp. nov., isolated from the Tabernas Desert (Almeria, Spain).</title>
        <authorList>
            <person name="Molina-Menor E."/>
            <person name="Vidal-Verdu A."/>
            <person name="Calonge A."/>
            <person name="Satari L."/>
            <person name="Pereto Magraner J."/>
            <person name="Porcar Miralles M."/>
        </authorList>
    </citation>
    <scope>NUCLEOTIDE SEQUENCE [LARGE SCALE GENOMIC DNA]</scope>
    <source>
        <strain evidence="2 3">T6</strain>
    </source>
</reference>
<sequence>MLEDACSEIEDRDVQQRTSTHVASGGPVNGLLTSEVPAYLCIAAQTIGAS</sequence>
<keyword evidence="3" id="KW-1185">Reference proteome</keyword>
<accession>A0ABS1V3P7</accession>
<name>A0ABS1V3P7_9PROT</name>
<evidence type="ECO:0000313" key="2">
    <source>
        <dbReference type="EMBL" id="MBL6456318.1"/>
    </source>
</evidence>
<dbReference type="Proteomes" id="UP000606490">
    <property type="component" value="Unassembled WGS sequence"/>
</dbReference>
<dbReference type="RefSeq" id="WP_202826036.1">
    <property type="nucleotide sequence ID" value="NZ_JAEUXJ010000004.1"/>
</dbReference>
<proteinExistence type="predicted"/>
<dbReference type="EMBL" id="JAEUXJ010000004">
    <property type="protein sequence ID" value="MBL6456318.1"/>
    <property type="molecule type" value="Genomic_DNA"/>
</dbReference>
<gene>
    <name evidence="2" type="ORF">JMJ55_13370</name>
</gene>
<evidence type="ECO:0000256" key="1">
    <source>
        <dbReference type="SAM" id="MobiDB-lite"/>
    </source>
</evidence>
<feature type="compositionally biased region" description="Acidic residues" evidence="1">
    <location>
        <begin position="1"/>
        <end position="11"/>
    </location>
</feature>